<geneLocation type="plasmid" evidence="7">
    <name>pALWED2.2</name>
</geneLocation>
<feature type="transmembrane region" description="Helical" evidence="6">
    <location>
        <begin position="255"/>
        <end position="276"/>
    </location>
</feature>
<evidence type="ECO:0000256" key="1">
    <source>
        <dbReference type="ARBA" id="ARBA00004141"/>
    </source>
</evidence>
<comment type="subcellular location">
    <subcellularLocation>
        <location evidence="1">Membrane</location>
        <topology evidence="1">Multi-pass membrane protein</topology>
    </subcellularLocation>
</comment>
<accession>A0A385H856</accession>
<evidence type="ECO:0000256" key="2">
    <source>
        <dbReference type="ARBA" id="ARBA00022692"/>
    </source>
</evidence>
<dbReference type="GO" id="GO:0030255">
    <property type="term" value="P:protein secretion by the type IV secretion system"/>
    <property type="evidence" value="ECO:0007669"/>
    <property type="project" value="InterPro"/>
</dbReference>
<feature type="transmembrane region" description="Helical" evidence="6">
    <location>
        <begin position="288"/>
        <end position="308"/>
    </location>
</feature>
<evidence type="ECO:0000256" key="5">
    <source>
        <dbReference type="SAM" id="MobiDB-lite"/>
    </source>
</evidence>
<protein>
    <submittedName>
        <fullName evidence="7">P-type conjugative transfer protein TrbL</fullName>
    </submittedName>
</protein>
<organism evidence="7">
    <name type="scientific">Acinetobacter lwoffii</name>
    <dbReference type="NCBI Taxonomy" id="28090"/>
    <lineage>
        <taxon>Bacteria</taxon>
        <taxon>Pseudomonadati</taxon>
        <taxon>Pseudomonadota</taxon>
        <taxon>Gammaproteobacteria</taxon>
        <taxon>Moraxellales</taxon>
        <taxon>Moraxellaceae</taxon>
        <taxon>Acinetobacter</taxon>
    </lineage>
</organism>
<keyword evidence="2 6" id="KW-0812">Transmembrane</keyword>
<feature type="region of interest" description="Disordered" evidence="5">
    <location>
        <begin position="407"/>
        <end position="460"/>
    </location>
</feature>
<keyword evidence="3 6" id="KW-1133">Transmembrane helix</keyword>
<dbReference type="GO" id="GO:0016020">
    <property type="term" value="C:membrane"/>
    <property type="evidence" value="ECO:0007669"/>
    <property type="project" value="UniProtKB-SubCell"/>
</dbReference>
<feature type="transmembrane region" description="Helical" evidence="6">
    <location>
        <begin position="123"/>
        <end position="142"/>
    </location>
</feature>
<evidence type="ECO:0000256" key="6">
    <source>
        <dbReference type="SAM" id="Phobius"/>
    </source>
</evidence>
<dbReference type="AlphaFoldDB" id="A0A385H856"/>
<evidence type="ECO:0000256" key="4">
    <source>
        <dbReference type="ARBA" id="ARBA00023136"/>
    </source>
</evidence>
<gene>
    <name evidence="7" type="ORF">ABPAL_A0008</name>
</gene>
<evidence type="ECO:0000256" key="3">
    <source>
        <dbReference type="ARBA" id="ARBA00022989"/>
    </source>
</evidence>
<reference evidence="7" key="1">
    <citation type="submission" date="2018-09" db="EMBL/GenBank/DDBJ databases">
        <title>Resistance of ancient and modern Acinetobacter lwoffii strains to heavy metals and arsenic revealed by genome analysis.</title>
        <authorList>
            <person name="Mindlin S."/>
            <person name="Petrenko A."/>
            <person name="Kurakov A."/>
            <person name="Beletsky A."/>
            <person name="Mardanov A."/>
            <person name="Petrova M."/>
        </authorList>
    </citation>
    <scope>NUCLEOTIDE SEQUENCE</scope>
    <source>
        <strain evidence="7">ED45-23</strain>
        <plasmid evidence="7">pALWED2.2</plasmid>
    </source>
</reference>
<proteinExistence type="predicted"/>
<feature type="compositionally biased region" description="Polar residues" evidence="5">
    <location>
        <begin position="410"/>
        <end position="419"/>
    </location>
</feature>
<dbReference type="EMBL" id="CP032117">
    <property type="protein sequence ID" value="AXX83724.1"/>
    <property type="molecule type" value="Genomic_DNA"/>
</dbReference>
<dbReference type="NCBIfam" id="TIGR02783">
    <property type="entry name" value="TrbL_P"/>
    <property type="match status" value="1"/>
</dbReference>
<name>A0A385H856_ACILW</name>
<feature type="transmembrane region" description="Helical" evidence="6">
    <location>
        <begin position="198"/>
        <end position="219"/>
    </location>
</feature>
<dbReference type="InterPro" id="IPR014150">
    <property type="entry name" value="Conjugal_tfr_TrbL"/>
</dbReference>
<feature type="transmembrane region" description="Helical" evidence="6">
    <location>
        <begin position="91"/>
        <end position="116"/>
    </location>
</feature>
<feature type="compositionally biased region" description="Basic and acidic residues" evidence="5">
    <location>
        <begin position="434"/>
        <end position="460"/>
    </location>
</feature>
<dbReference type="Pfam" id="PF04610">
    <property type="entry name" value="TrbL"/>
    <property type="match status" value="1"/>
</dbReference>
<evidence type="ECO:0000313" key="7">
    <source>
        <dbReference type="EMBL" id="AXX83724.1"/>
    </source>
</evidence>
<keyword evidence="7" id="KW-0614">Plasmid</keyword>
<sequence length="460" mass="48267">MKLNIAIQMKKLKKIGLIETSLILILRSMNQRGSNMILPVVNKSLKKKLYLLLAIVSILAFTSPAHAVDVNTVNSMVDQFKNAATSWEGPLLTIATDLFWLLATIQFTWAMIGLAFRTNDFGTWLSTIFNQIIFICFFYWLLINSSSFAKAIVDSFRNAASSASGTSLLKPSDFFVEGLKIVEKIFNSISAWSPMDSLGMLIAAIIIMICFALICAFLVLALVEMYIVVSASVLLMGFGGSQWTKDYAIRTLQYAVSVGAKIFVLQLIAGIGLVLINDWTASLDVNKNIDLVGIIGCSVILLALTKIIPEMVQGIINGTSIGSGGALTSSLATVTGAAAGAAIATAGQSAAVSSSFKLASEQLKSSGANGGANGSTPGGKSGSVLGLIGQAGKNYAGGLAGDLGGRLTGKTSSHSTAGTSIGGRMASSMNAQKDSLKSKREASDSGDNKQPQSDKDNTIS</sequence>
<dbReference type="InterPro" id="IPR007688">
    <property type="entry name" value="Conjugal_tfr_TrbL/VirB6"/>
</dbReference>
<keyword evidence="4 6" id="KW-0472">Membrane</keyword>